<reference evidence="5 6" key="2">
    <citation type="submission" date="2019-04" db="EMBL/GenBank/DDBJ databases">
        <title>Genome analysis of Streptococcus suis strain WUSS327.</title>
        <authorList>
            <person name="Chen H."/>
            <person name="Gao X."/>
            <person name="Wu Z."/>
        </authorList>
    </citation>
    <scope>NUCLEOTIDE SEQUENCE [LARGE SCALE GENOMIC DNA]</scope>
    <source>
        <strain evidence="5 6">WUSS327</strain>
    </source>
</reference>
<feature type="domain" description="Bacterial sugar transferase" evidence="3">
    <location>
        <begin position="7"/>
        <end position="190"/>
    </location>
</feature>
<keyword evidence="2" id="KW-1133">Transmembrane helix</keyword>
<evidence type="ECO:0000256" key="1">
    <source>
        <dbReference type="ARBA" id="ARBA00006464"/>
    </source>
</evidence>
<evidence type="ECO:0000313" key="4">
    <source>
        <dbReference type="EMBL" id="APZ79200.1"/>
    </source>
</evidence>
<dbReference type="PANTHER" id="PTHR30576">
    <property type="entry name" value="COLANIC BIOSYNTHESIS UDP-GLUCOSE LIPID CARRIER TRANSFERASE"/>
    <property type="match status" value="1"/>
</dbReference>
<feature type="transmembrane region" description="Helical" evidence="2">
    <location>
        <begin position="12"/>
        <end position="35"/>
    </location>
</feature>
<evidence type="ECO:0000259" key="3">
    <source>
        <dbReference type="Pfam" id="PF02397"/>
    </source>
</evidence>
<name>A0A1P8VRG0_STRSU</name>
<evidence type="ECO:0000256" key="2">
    <source>
        <dbReference type="SAM" id="Phobius"/>
    </source>
</evidence>
<evidence type="ECO:0000313" key="5">
    <source>
        <dbReference type="EMBL" id="TII02092.1"/>
    </source>
</evidence>
<protein>
    <submittedName>
        <fullName evidence="5">Sugar transferase</fullName>
    </submittedName>
    <submittedName>
        <fullName evidence="4">UDP-phosphate galactose phosphotransferase</fullName>
    </submittedName>
</protein>
<keyword evidence="2" id="KW-0812">Transmembrane</keyword>
<accession>A0A1P8VRG0</accession>
<dbReference type="EMBL" id="SSXL01000017">
    <property type="protein sequence ID" value="TII02092.1"/>
    <property type="molecule type" value="Genomic_DNA"/>
</dbReference>
<proteinExistence type="inferred from homology"/>
<organism evidence="4">
    <name type="scientific">Streptococcus suis</name>
    <dbReference type="NCBI Taxonomy" id="1307"/>
    <lineage>
        <taxon>Bacteria</taxon>
        <taxon>Bacillati</taxon>
        <taxon>Bacillota</taxon>
        <taxon>Bacilli</taxon>
        <taxon>Lactobacillales</taxon>
        <taxon>Streptococcaceae</taxon>
        <taxon>Streptococcus</taxon>
    </lineage>
</organism>
<sequence length="195" mass="22455">MYKQFGKRLLDILLSSLLLPFVILIAVLVSVLIILDDGFPIFFKGKRIGIFGNEFEMYKFRSMRRNAPDIRNADGSTYNSEDDPRITRVGKFLRKTSIDELPQIFNVIKGDMSIVGPRPLVPINEKHVDNSHIFIERLEAKPGITGYSQAYFRNSISQYEKFKYDAYYASNITFIGDLKIIIKTAISVIKRDNIY</sequence>
<gene>
    <name evidence="4" type="primary">cpsH</name>
    <name evidence="4" type="ORF">1224887.seq-orf8</name>
    <name evidence="5" type="ORF">FAJ35_05780</name>
</gene>
<dbReference type="Pfam" id="PF02397">
    <property type="entry name" value="Bac_transf"/>
    <property type="match status" value="1"/>
</dbReference>
<dbReference type="AlphaFoldDB" id="A0A1P8VRG0"/>
<keyword evidence="2" id="KW-0472">Membrane</keyword>
<dbReference type="GO" id="GO:0016780">
    <property type="term" value="F:phosphotransferase activity, for other substituted phosphate groups"/>
    <property type="evidence" value="ECO:0007669"/>
    <property type="project" value="TreeGrafter"/>
</dbReference>
<reference evidence="4" key="1">
    <citation type="submission" date="2017-01" db="EMBL/GenBank/DDBJ databases">
        <title>Genetic analysis of capsular polysaccharide synthesis gene clusters from non-serotypeable of Streptococcus suis.</title>
        <authorList>
            <person name="Qiu X."/>
            <person name="Zheng H."/>
        </authorList>
    </citation>
    <scope>NUCLEOTIDE SEQUENCE</scope>
    <source>
        <strain evidence="4">1224887</strain>
    </source>
</reference>
<comment type="similarity">
    <text evidence="1">Belongs to the bacterial sugar transferase family.</text>
</comment>
<dbReference type="EMBL" id="KX870062">
    <property type="protein sequence ID" value="APZ79200.1"/>
    <property type="molecule type" value="Genomic_DNA"/>
</dbReference>
<evidence type="ECO:0000313" key="6">
    <source>
        <dbReference type="Proteomes" id="UP000309259"/>
    </source>
</evidence>
<dbReference type="Proteomes" id="UP000309259">
    <property type="component" value="Unassembled WGS sequence"/>
</dbReference>
<keyword evidence="4" id="KW-0808">Transferase</keyword>
<dbReference type="PANTHER" id="PTHR30576:SF0">
    <property type="entry name" value="UNDECAPRENYL-PHOSPHATE N-ACETYLGALACTOSAMINYL 1-PHOSPHATE TRANSFERASE-RELATED"/>
    <property type="match status" value="1"/>
</dbReference>
<dbReference type="RefSeq" id="WP_136647962.1">
    <property type="nucleotide sequence ID" value="NZ_JAIMDZ010000017.1"/>
</dbReference>
<dbReference type="InterPro" id="IPR003362">
    <property type="entry name" value="Bact_transf"/>
</dbReference>